<keyword evidence="3" id="KW-1185">Reference proteome</keyword>
<comment type="caution">
    <text evidence="2">The sequence shown here is derived from an EMBL/GenBank/DDBJ whole genome shotgun (WGS) entry which is preliminary data.</text>
</comment>
<sequence>MKNAIGNQENNSIPKSTGSKDCTKDSLEEEDIKEIASPGNLGSTVFKEDSSRRHANIRTIGKENKKTKLFENGFVSVRKGSKENAGNFIKPARFQFESSRHEEKPVMRCLKNANTCRKVLSESSNFLYPVVVGSTGKWCCPQKNKPDIGPPLKQLRLEQWVHRV</sequence>
<dbReference type="Proteomes" id="UP001153555">
    <property type="component" value="Unassembled WGS sequence"/>
</dbReference>
<accession>A0A9N7N4W9</accession>
<gene>
    <name evidence="2" type="ORF">SHERM_20283</name>
</gene>
<reference evidence="2" key="1">
    <citation type="submission" date="2019-12" db="EMBL/GenBank/DDBJ databases">
        <authorList>
            <person name="Scholes J."/>
        </authorList>
    </citation>
    <scope>NUCLEOTIDE SEQUENCE</scope>
</reference>
<feature type="compositionally biased region" description="Polar residues" evidence="1">
    <location>
        <begin position="1"/>
        <end position="20"/>
    </location>
</feature>
<organism evidence="2 3">
    <name type="scientific">Striga hermonthica</name>
    <name type="common">Purple witchweed</name>
    <name type="synonym">Buchnera hermonthica</name>
    <dbReference type="NCBI Taxonomy" id="68872"/>
    <lineage>
        <taxon>Eukaryota</taxon>
        <taxon>Viridiplantae</taxon>
        <taxon>Streptophyta</taxon>
        <taxon>Embryophyta</taxon>
        <taxon>Tracheophyta</taxon>
        <taxon>Spermatophyta</taxon>
        <taxon>Magnoliopsida</taxon>
        <taxon>eudicotyledons</taxon>
        <taxon>Gunneridae</taxon>
        <taxon>Pentapetalae</taxon>
        <taxon>asterids</taxon>
        <taxon>lamiids</taxon>
        <taxon>Lamiales</taxon>
        <taxon>Orobanchaceae</taxon>
        <taxon>Buchnereae</taxon>
        <taxon>Striga</taxon>
    </lineage>
</organism>
<proteinExistence type="predicted"/>
<evidence type="ECO:0000313" key="2">
    <source>
        <dbReference type="EMBL" id="CAA0823112.1"/>
    </source>
</evidence>
<evidence type="ECO:0000256" key="1">
    <source>
        <dbReference type="SAM" id="MobiDB-lite"/>
    </source>
</evidence>
<dbReference type="PANTHER" id="PTHR36368:SF1">
    <property type="entry name" value="ATP-DEPENDENT CASEINOLYTIC PROTEASE_CROTONASE FAMILY PROTEIN"/>
    <property type="match status" value="1"/>
</dbReference>
<dbReference type="AlphaFoldDB" id="A0A9N7N4W9"/>
<evidence type="ECO:0000313" key="3">
    <source>
        <dbReference type="Proteomes" id="UP001153555"/>
    </source>
</evidence>
<dbReference type="PANTHER" id="PTHR36368">
    <property type="entry name" value="ATP-DEPENDENT CASEINOLYTIC PROTEASE/CROTONASE FAMILY PROTEIN"/>
    <property type="match status" value="1"/>
</dbReference>
<name>A0A9N7N4W9_STRHE</name>
<dbReference type="EMBL" id="CACSLK010024540">
    <property type="protein sequence ID" value="CAA0823112.1"/>
    <property type="molecule type" value="Genomic_DNA"/>
</dbReference>
<dbReference type="OrthoDB" id="1847229at2759"/>
<protein>
    <submittedName>
        <fullName evidence="2">Uncharacterized protein</fullName>
    </submittedName>
</protein>
<feature type="region of interest" description="Disordered" evidence="1">
    <location>
        <begin position="1"/>
        <end position="48"/>
    </location>
</feature>